<evidence type="ECO:0000259" key="10">
    <source>
        <dbReference type="Pfam" id="PF07933"/>
    </source>
</evidence>
<reference evidence="12 13" key="1">
    <citation type="submission" date="2018-03" db="EMBL/GenBank/DDBJ databases">
        <title>Draft genome sequence of Rohu Carp (Labeo rohita).</title>
        <authorList>
            <person name="Das P."/>
            <person name="Kushwaha B."/>
            <person name="Joshi C.G."/>
            <person name="Kumar D."/>
            <person name="Nagpure N.S."/>
            <person name="Sahoo L."/>
            <person name="Das S.P."/>
            <person name="Bit A."/>
            <person name="Patnaik S."/>
            <person name="Meher P.K."/>
            <person name="Jayasankar P."/>
            <person name="Koringa P.G."/>
            <person name="Patel N.V."/>
            <person name="Hinsu A.T."/>
            <person name="Kumar R."/>
            <person name="Pandey M."/>
            <person name="Agarwal S."/>
            <person name="Srivastava S."/>
            <person name="Singh M."/>
            <person name="Iquebal M.A."/>
            <person name="Jaiswal S."/>
            <person name="Angadi U.B."/>
            <person name="Kumar N."/>
            <person name="Raza M."/>
            <person name="Shah T.M."/>
            <person name="Rai A."/>
            <person name="Jena J.K."/>
        </authorList>
    </citation>
    <scope>NUCLEOTIDE SEQUENCE [LARGE SCALE GENOMIC DNA]</scope>
    <source>
        <strain evidence="12">DASCIFA01</strain>
        <tissue evidence="12">Testis</tissue>
    </source>
</reference>
<feature type="compositionally biased region" description="Polar residues" evidence="9">
    <location>
        <begin position="247"/>
        <end position="257"/>
    </location>
</feature>
<keyword evidence="4" id="KW-0813">Transport</keyword>
<evidence type="ECO:0000259" key="11">
    <source>
        <dbReference type="Pfam" id="PF15035"/>
    </source>
</evidence>
<comment type="caution">
    <text evidence="12">The sequence shown here is derived from an EMBL/GenBank/DDBJ whole genome shotgun (WGS) entry which is preliminary data.</text>
</comment>
<feature type="domain" description="NECAP PHear" evidence="10">
    <location>
        <begin position="9"/>
        <end position="166"/>
    </location>
</feature>
<evidence type="ECO:0000256" key="3">
    <source>
        <dbReference type="ARBA" id="ARBA00007736"/>
    </source>
</evidence>
<comment type="function">
    <text evidence="1">Involved in endocytosis.</text>
</comment>
<dbReference type="Pfam" id="PF15035">
    <property type="entry name" value="Rootletin"/>
    <property type="match status" value="1"/>
</dbReference>
<name>A0A498MDM9_LABRO</name>
<evidence type="ECO:0000256" key="1">
    <source>
        <dbReference type="ARBA" id="ARBA00002550"/>
    </source>
</evidence>
<dbReference type="InterPro" id="IPR011993">
    <property type="entry name" value="PH-like_dom_sf"/>
</dbReference>
<dbReference type="InterPro" id="IPR012466">
    <property type="entry name" value="NECAP_PHear"/>
</dbReference>
<dbReference type="CDD" id="cd13228">
    <property type="entry name" value="PHear_NECAP"/>
    <property type="match status" value="1"/>
</dbReference>
<feature type="compositionally biased region" description="Low complexity" evidence="9">
    <location>
        <begin position="200"/>
        <end position="215"/>
    </location>
</feature>
<gene>
    <name evidence="12" type="ORF">ROHU_008109</name>
</gene>
<dbReference type="InterPro" id="IPR055167">
    <property type="entry name" value="Rootletin-like_CC"/>
</dbReference>
<dbReference type="Pfam" id="PF07933">
    <property type="entry name" value="DUF1681"/>
    <property type="match status" value="1"/>
</dbReference>
<keyword evidence="5" id="KW-0254">Endocytosis</keyword>
<dbReference type="GO" id="GO:0030125">
    <property type="term" value="C:clathrin vesicle coat"/>
    <property type="evidence" value="ECO:0007669"/>
    <property type="project" value="TreeGrafter"/>
</dbReference>
<dbReference type="SUPFAM" id="SSF50729">
    <property type="entry name" value="PH domain-like"/>
    <property type="match status" value="1"/>
</dbReference>
<dbReference type="Proteomes" id="UP000290572">
    <property type="component" value="Unassembled WGS sequence"/>
</dbReference>
<evidence type="ECO:0000256" key="9">
    <source>
        <dbReference type="SAM" id="MobiDB-lite"/>
    </source>
</evidence>
<feature type="coiled-coil region" evidence="8">
    <location>
        <begin position="367"/>
        <end position="426"/>
    </location>
</feature>
<evidence type="ECO:0000313" key="12">
    <source>
        <dbReference type="EMBL" id="RXN17196.1"/>
    </source>
</evidence>
<organism evidence="12 13">
    <name type="scientific">Labeo rohita</name>
    <name type="common">Indian major carp</name>
    <name type="synonym">Cyprinus rohita</name>
    <dbReference type="NCBI Taxonomy" id="84645"/>
    <lineage>
        <taxon>Eukaryota</taxon>
        <taxon>Metazoa</taxon>
        <taxon>Chordata</taxon>
        <taxon>Craniata</taxon>
        <taxon>Vertebrata</taxon>
        <taxon>Euteleostomi</taxon>
        <taxon>Actinopterygii</taxon>
        <taxon>Neopterygii</taxon>
        <taxon>Teleostei</taxon>
        <taxon>Ostariophysi</taxon>
        <taxon>Cypriniformes</taxon>
        <taxon>Cyprinidae</taxon>
        <taxon>Labeoninae</taxon>
        <taxon>Labeonini</taxon>
        <taxon>Labeo</taxon>
    </lineage>
</organism>
<evidence type="ECO:0000256" key="8">
    <source>
        <dbReference type="SAM" id="Coils"/>
    </source>
</evidence>
<dbReference type="FunFam" id="2.30.29.30:FF:000064">
    <property type="entry name" value="Adaptin ear-binding coat-associated protein 1"/>
    <property type="match status" value="1"/>
</dbReference>
<comment type="subcellular location">
    <subcellularLocation>
        <location evidence="2">Cytoplasmic vesicle</location>
        <location evidence="2">Clathrin-coated vesicle membrane</location>
    </subcellularLocation>
</comment>
<protein>
    <submittedName>
        <fullName evidence="12">Adaptin ear-binding coat-associated 2</fullName>
    </submittedName>
</protein>
<dbReference type="AlphaFoldDB" id="A0A498MDM9"/>
<evidence type="ECO:0000256" key="7">
    <source>
        <dbReference type="ARBA" id="ARBA00023054"/>
    </source>
</evidence>
<feature type="coiled-coil region" evidence="8">
    <location>
        <begin position="472"/>
        <end position="506"/>
    </location>
</feature>
<evidence type="ECO:0000256" key="4">
    <source>
        <dbReference type="ARBA" id="ARBA00022448"/>
    </source>
</evidence>
<proteinExistence type="inferred from homology"/>
<feature type="region of interest" description="Disordered" evidence="9">
    <location>
        <begin position="166"/>
        <end position="277"/>
    </location>
</feature>
<evidence type="ECO:0000256" key="5">
    <source>
        <dbReference type="ARBA" id="ARBA00022583"/>
    </source>
</evidence>
<keyword evidence="6" id="KW-0653">Protein transport</keyword>
<evidence type="ECO:0000256" key="6">
    <source>
        <dbReference type="ARBA" id="ARBA00022927"/>
    </source>
</evidence>
<dbReference type="EMBL" id="QBIY01012753">
    <property type="protein sequence ID" value="RXN17196.1"/>
    <property type="molecule type" value="Genomic_DNA"/>
</dbReference>
<dbReference type="GO" id="GO:0006897">
    <property type="term" value="P:endocytosis"/>
    <property type="evidence" value="ECO:0007669"/>
    <property type="project" value="UniProtKB-KW"/>
</dbReference>
<dbReference type="PANTHER" id="PTHR12847">
    <property type="entry name" value="ATP-BINDING CASSETTE ABC TRANSPORTER-RELATED"/>
    <property type="match status" value="1"/>
</dbReference>
<comment type="similarity">
    <text evidence="3">Belongs to the NECAP family.</text>
</comment>
<keyword evidence="7 8" id="KW-0175">Coiled coil</keyword>
<accession>A0A498MDM9</accession>
<dbReference type="GO" id="GO:0015031">
    <property type="term" value="P:protein transport"/>
    <property type="evidence" value="ECO:0007669"/>
    <property type="project" value="UniProtKB-KW"/>
</dbReference>
<sequence>MMADSNDQYESVLCVKSEVHVYRIPPRSSNRGYRAADWKLEEPAWSGRMKITAKGKIAYIKLEDKISGELFAQAPVDQYPGLAVEAVTDSSRYFVIRIEDGNGRHAFIGIGFADRGDSFDFNVALQDHFKWVKQESELARQEAAQVSGPKLDLGFKEGQTIKINIGNMKKKDSSGAAAKSRPTGSLLPPPPGVKSAALVAPPTAQQTTPAAPSSTGTLLDFEDSAPVAAPPSQDMWGDFTAAGSGGSVSKNQLSESVLSEEKRLTVRGSSPDEPPASLPARVREIVSRNLSDSGETHQTFAGGMSSGLSLQDENRVLQAELSRVEDLLAHSRAERDELAIKYSAISERLEQALRLDAGEEGLDSPESRSLAQQNVDLRRRLDEEQAAYKRKLTAYQEGQQRQAQLVQKLQAKVLQYKKKCADLEQTLLERSTAQCDSNGHRRDEDEPSSELESALIRLEEEQQRSSGLSAVNAMLREQLEQAGLANEALSQDIRRLTADWTKAREELEQRESDWRREEEVGVAVRITETRMKSV</sequence>
<keyword evidence="13" id="KW-1185">Reference proteome</keyword>
<dbReference type="PANTHER" id="PTHR12847:SF16">
    <property type="entry name" value="ADAPTIN EAR-BINDING COAT-ASSOCIATED PROTEIN 2"/>
    <property type="match status" value="1"/>
</dbReference>
<dbReference type="STRING" id="84645.A0A498MDM9"/>
<feature type="domain" description="Rootletin-like coiled-coil" evidence="11">
    <location>
        <begin position="389"/>
        <end position="520"/>
    </location>
</feature>
<dbReference type="Gene3D" id="2.30.29.30">
    <property type="entry name" value="Pleckstrin-homology domain (PH domain)/Phosphotyrosine-binding domain (PTB)"/>
    <property type="match status" value="1"/>
</dbReference>
<evidence type="ECO:0000313" key="13">
    <source>
        <dbReference type="Proteomes" id="UP000290572"/>
    </source>
</evidence>
<evidence type="ECO:0000256" key="2">
    <source>
        <dbReference type="ARBA" id="ARBA00004640"/>
    </source>
</evidence>